<sequence length="115" mass="14087">MINQQKNQQENWNRRVQKQPQYTMWVGCKMDIEKIKLAIKDDIDYFTEENDQERLKEEQKQIQVQEFELRKIKKNYEQQEKDIIELAEKKTQALTNEDKIQMVKAQYKGHLRAKK</sequence>
<accession>A0A0V0QIP4</accession>
<feature type="coiled-coil region" evidence="1">
    <location>
        <begin position="55"/>
        <end position="96"/>
    </location>
</feature>
<evidence type="ECO:0000256" key="1">
    <source>
        <dbReference type="SAM" id="Coils"/>
    </source>
</evidence>
<dbReference type="Proteomes" id="UP000054937">
    <property type="component" value="Unassembled WGS sequence"/>
</dbReference>
<dbReference type="InParanoid" id="A0A0V0QIP4"/>
<evidence type="ECO:0000313" key="2">
    <source>
        <dbReference type="EMBL" id="KRX02177.1"/>
    </source>
</evidence>
<comment type="caution">
    <text evidence="2">The sequence shown here is derived from an EMBL/GenBank/DDBJ whole genome shotgun (WGS) entry which is preliminary data.</text>
</comment>
<organism evidence="2 3">
    <name type="scientific">Pseudocohnilembus persalinus</name>
    <name type="common">Ciliate</name>
    <dbReference type="NCBI Taxonomy" id="266149"/>
    <lineage>
        <taxon>Eukaryota</taxon>
        <taxon>Sar</taxon>
        <taxon>Alveolata</taxon>
        <taxon>Ciliophora</taxon>
        <taxon>Intramacronucleata</taxon>
        <taxon>Oligohymenophorea</taxon>
        <taxon>Scuticociliatia</taxon>
        <taxon>Philasterida</taxon>
        <taxon>Pseudocohnilembidae</taxon>
        <taxon>Pseudocohnilembus</taxon>
    </lineage>
</organism>
<gene>
    <name evidence="2" type="ORF">PPERSA_06372</name>
</gene>
<dbReference type="AlphaFoldDB" id="A0A0V0QIP4"/>
<keyword evidence="3" id="KW-1185">Reference proteome</keyword>
<dbReference type="EMBL" id="LDAU01000157">
    <property type="protein sequence ID" value="KRX02177.1"/>
    <property type="molecule type" value="Genomic_DNA"/>
</dbReference>
<evidence type="ECO:0000313" key="3">
    <source>
        <dbReference type="Proteomes" id="UP000054937"/>
    </source>
</evidence>
<proteinExistence type="predicted"/>
<reference evidence="2 3" key="1">
    <citation type="journal article" date="2015" name="Sci. Rep.">
        <title>Genome of the facultative scuticociliatosis pathogen Pseudocohnilembus persalinus provides insight into its virulence through horizontal gene transfer.</title>
        <authorList>
            <person name="Xiong J."/>
            <person name="Wang G."/>
            <person name="Cheng J."/>
            <person name="Tian M."/>
            <person name="Pan X."/>
            <person name="Warren A."/>
            <person name="Jiang C."/>
            <person name="Yuan D."/>
            <person name="Miao W."/>
        </authorList>
    </citation>
    <scope>NUCLEOTIDE SEQUENCE [LARGE SCALE GENOMIC DNA]</scope>
    <source>
        <strain evidence="2">36N120E</strain>
    </source>
</reference>
<name>A0A0V0QIP4_PSEPJ</name>
<protein>
    <submittedName>
        <fullName evidence="2">Uncharacterized protein</fullName>
    </submittedName>
</protein>
<keyword evidence="1" id="KW-0175">Coiled coil</keyword>